<dbReference type="EMBL" id="CAFBOL010000009">
    <property type="protein sequence ID" value="CAB4977189.1"/>
    <property type="molecule type" value="Genomic_DNA"/>
</dbReference>
<evidence type="ECO:0000313" key="2">
    <source>
        <dbReference type="EMBL" id="CAB4362750.1"/>
    </source>
</evidence>
<dbReference type="GO" id="GO:0016887">
    <property type="term" value="F:ATP hydrolysis activity"/>
    <property type="evidence" value="ECO:0007669"/>
    <property type="project" value="InterPro"/>
</dbReference>
<evidence type="ECO:0000259" key="1">
    <source>
        <dbReference type="Pfam" id="PF02374"/>
    </source>
</evidence>
<dbReference type="GO" id="GO:0005524">
    <property type="term" value="F:ATP binding"/>
    <property type="evidence" value="ECO:0007669"/>
    <property type="project" value="InterPro"/>
</dbReference>
<accession>A0A6J6QDK5</accession>
<evidence type="ECO:0000313" key="4">
    <source>
        <dbReference type="EMBL" id="CAB4848406.1"/>
    </source>
</evidence>
<dbReference type="PANTHER" id="PTHR10803">
    <property type="entry name" value="ARSENICAL PUMP-DRIVING ATPASE ARSENITE-TRANSLOCATING ATPASE"/>
    <property type="match status" value="1"/>
</dbReference>
<reference evidence="3" key="1">
    <citation type="submission" date="2020-05" db="EMBL/GenBank/DDBJ databases">
        <authorList>
            <person name="Chiriac C."/>
            <person name="Salcher M."/>
            <person name="Ghai R."/>
            <person name="Kavagutti S V."/>
        </authorList>
    </citation>
    <scope>NUCLEOTIDE SEQUENCE</scope>
</reference>
<dbReference type="AlphaFoldDB" id="A0A6J6QDK5"/>
<protein>
    <submittedName>
        <fullName evidence="3">Unannotated protein</fullName>
    </submittedName>
</protein>
<dbReference type="EMBL" id="CAEZYF010000002">
    <property type="protein sequence ID" value="CAB4708826.1"/>
    <property type="molecule type" value="Genomic_DNA"/>
</dbReference>
<dbReference type="PANTHER" id="PTHR10803:SF26">
    <property type="entry name" value="ANION TRANSPORTER ATPASE-RELATED"/>
    <property type="match status" value="1"/>
</dbReference>
<dbReference type="InterPro" id="IPR027417">
    <property type="entry name" value="P-loop_NTPase"/>
</dbReference>
<evidence type="ECO:0000313" key="3">
    <source>
        <dbReference type="EMBL" id="CAB4708826.1"/>
    </source>
</evidence>
<name>A0A6J6QDK5_9ZZZZ</name>
<dbReference type="SUPFAM" id="SSF52540">
    <property type="entry name" value="P-loop containing nucleoside triphosphate hydrolases"/>
    <property type="match status" value="1"/>
</dbReference>
<proteinExistence type="predicted"/>
<evidence type="ECO:0000313" key="6">
    <source>
        <dbReference type="EMBL" id="CAB4977189.1"/>
    </source>
</evidence>
<dbReference type="EMBL" id="CAESGF010000002">
    <property type="protein sequence ID" value="CAB4362750.1"/>
    <property type="molecule type" value="Genomic_DNA"/>
</dbReference>
<evidence type="ECO:0000313" key="5">
    <source>
        <dbReference type="EMBL" id="CAB4912463.1"/>
    </source>
</evidence>
<feature type="domain" description="ArsA/GET3 Anion-transporting ATPase-like" evidence="1">
    <location>
        <begin position="25"/>
        <end position="300"/>
    </location>
</feature>
<sequence>MARAAMPAGRNSSAREFAELLAAKEMVVVCGSGGTGKTTVAAALGAQAATMLGGRVLVLTVDPARRLAAALGLESAAIGNAPVRVQMPADCRGELWMAMLDTKAGWDELIRRHAPDAALRETVLANPLYRNITGRFVNSHDYLAMEQLYDLHSSGHYDLVVIDTPPSRNALDLLDAPGRMKEFFGSRLLRWLTVPYRSRLFTMASKPFYQVADRVLGSRFLQDIAEFFILFQTMEAGFVARAKEVERLLTDDGTTFVVVSTLEAAPAREARYLAEALQQRKMPLGALVLNRVLPAEVRQPAAAKAATKLGALAADDAAVEQLVVLTGAEDEAVRHVLTEVAERFRDTAVVAAREAERRRELETVVPLTAVVPTLAGDVHDLAGLLIIGEQILGNGSR</sequence>
<dbReference type="EMBL" id="CAFBIY010000026">
    <property type="protein sequence ID" value="CAB4848406.1"/>
    <property type="molecule type" value="Genomic_DNA"/>
</dbReference>
<gene>
    <name evidence="3" type="ORF">UFOPK2656_00533</name>
    <name evidence="4" type="ORF">UFOPK3267_00700</name>
    <name evidence="5" type="ORF">UFOPK3651_00301</name>
    <name evidence="6" type="ORF">UFOPK3931_00569</name>
    <name evidence="2" type="ORF">UFOPK4189_00530</name>
</gene>
<dbReference type="InterPro" id="IPR016300">
    <property type="entry name" value="ATPase_ArsA/GET3"/>
</dbReference>
<organism evidence="3">
    <name type="scientific">freshwater metagenome</name>
    <dbReference type="NCBI Taxonomy" id="449393"/>
    <lineage>
        <taxon>unclassified sequences</taxon>
        <taxon>metagenomes</taxon>
        <taxon>ecological metagenomes</taxon>
    </lineage>
</organism>
<dbReference type="InterPro" id="IPR025723">
    <property type="entry name" value="ArsA/GET3_ATPase-like"/>
</dbReference>
<dbReference type="Gene3D" id="3.40.50.300">
    <property type="entry name" value="P-loop containing nucleotide triphosphate hydrolases"/>
    <property type="match status" value="1"/>
</dbReference>
<dbReference type="Pfam" id="PF02374">
    <property type="entry name" value="ArsA_ATPase"/>
    <property type="match status" value="1"/>
</dbReference>
<dbReference type="EMBL" id="CAFBMT010000001">
    <property type="protein sequence ID" value="CAB4912463.1"/>
    <property type="molecule type" value="Genomic_DNA"/>
</dbReference>